<dbReference type="EMBL" id="CAKLPX010000001">
    <property type="protein sequence ID" value="CAH0990799.1"/>
    <property type="molecule type" value="Genomic_DNA"/>
</dbReference>
<gene>
    <name evidence="1" type="ORF">SIN8267_00899</name>
</gene>
<dbReference type="Proteomes" id="UP000838100">
    <property type="component" value="Unassembled WGS sequence"/>
</dbReference>
<evidence type="ECO:0000313" key="2">
    <source>
        <dbReference type="Proteomes" id="UP000838100"/>
    </source>
</evidence>
<dbReference type="InterPro" id="IPR019587">
    <property type="entry name" value="Polyketide_cyclase/dehydratase"/>
</dbReference>
<evidence type="ECO:0000313" key="1">
    <source>
        <dbReference type="EMBL" id="CAH0990799.1"/>
    </source>
</evidence>
<reference evidence="1" key="1">
    <citation type="submission" date="2021-12" db="EMBL/GenBank/DDBJ databases">
        <authorList>
            <person name="Rodrigo-Torres L."/>
            <person name="Arahal R. D."/>
            <person name="Lucena T."/>
        </authorList>
    </citation>
    <scope>NUCLEOTIDE SEQUENCE</scope>
    <source>
        <strain evidence="1">CECT 8267</strain>
    </source>
</reference>
<organism evidence="1 2">
    <name type="scientific">Sinobacterium norvegicum</name>
    <dbReference type="NCBI Taxonomy" id="1641715"/>
    <lineage>
        <taxon>Bacteria</taxon>
        <taxon>Pseudomonadati</taxon>
        <taxon>Pseudomonadota</taxon>
        <taxon>Gammaproteobacteria</taxon>
        <taxon>Cellvibrionales</taxon>
        <taxon>Spongiibacteraceae</taxon>
        <taxon>Sinobacterium</taxon>
    </lineage>
</organism>
<name>A0ABM9ACX2_9GAMM</name>
<accession>A0ABM9ACX2</accession>
<dbReference type="PANTHER" id="PTHR39332">
    <property type="entry name" value="BLL4707 PROTEIN"/>
    <property type="match status" value="1"/>
</dbReference>
<dbReference type="Pfam" id="PF10604">
    <property type="entry name" value="Polyketide_cyc2"/>
    <property type="match status" value="1"/>
</dbReference>
<sequence length="147" mass="16104">MGSCYHTIEIQAPMKKVWATVSDFHNMHWAPEVVSSLAKLGGKNNHQVGAKRVLNDDIHETLTGFDAKNHSFSYIIDHGPGPLAKPLLQSYNANVTLTASEHGTTVEWASSFQSANDEEVAEFCNPIYIALLTALKNSLEQAELPAL</sequence>
<dbReference type="Gene3D" id="3.30.530.20">
    <property type="match status" value="1"/>
</dbReference>
<keyword evidence="2" id="KW-1185">Reference proteome</keyword>
<protein>
    <recommendedName>
        <fullName evidence="3">SRPBCC family protein</fullName>
    </recommendedName>
</protein>
<dbReference type="CDD" id="cd07821">
    <property type="entry name" value="PYR_PYL_RCAR_like"/>
    <property type="match status" value="1"/>
</dbReference>
<proteinExistence type="predicted"/>
<evidence type="ECO:0008006" key="3">
    <source>
        <dbReference type="Google" id="ProtNLM"/>
    </source>
</evidence>
<comment type="caution">
    <text evidence="1">The sequence shown here is derived from an EMBL/GenBank/DDBJ whole genome shotgun (WGS) entry which is preliminary data.</text>
</comment>
<dbReference type="InterPro" id="IPR023393">
    <property type="entry name" value="START-like_dom_sf"/>
</dbReference>
<dbReference type="SUPFAM" id="SSF55961">
    <property type="entry name" value="Bet v1-like"/>
    <property type="match status" value="1"/>
</dbReference>
<dbReference type="PANTHER" id="PTHR39332:SF7">
    <property type="entry name" value="SRPBCC FAMILY PROTEIN"/>
    <property type="match status" value="1"/>
</dbReference>